<dbReference type="KEGG" id="kma:B9H00_02190"/>
<keyword evidence="4" id="KW-0472">Membrane</keyword>
<evidence type="ECO:0000313" key="5">
    <source>
        <dbReference type="EMBL" id="ART62026.1"/>
    </source>
</evidence>
<keyword evidence="2" id="KW-0812">Transmembrane</keyword>
<sequence>MTTNTLAHEMMATPALAVVITLAAYMLSLSLYRLMRYPSWAPPMMTGSLMLAVFILVLPIDYNTYYLDAHWLTLLLGPATVGLAIPLYEQFQHIKRLLIPVTVSLVVGSITACAATLSIAWALDVSPAILASLAPKSITTPIAIGVSEGLGGYPGLTAGIVTVTGILAASTIPPLAALLRCQDPRVVGLALGLNGHGLGTARGFGIDSQTGAFASLAMALNGALSAIMLPLVAGWLNS</sequence>
<evidence type="ECO:0000313" key="6">
    <source>
        <dbReference type="Proteomes" id="UP000194457"/>
    </source>
</evidence>
<dbReference type="OrthoDB" id="9811701at2"/>
<protein>
    <submittedName>
        <fullName evidence="5">Uncharacterized protein</fullName>
    </submittedName>
</protein>
<gene>
    <name evidence="5" type="ORF">B9H00_02190</name>
</gene>
<dbReference type="Proteomes" id="UP000194457">
    <property type="component" value="Chromosome"/>
</dbReference>
<dbReference type="EMBL" id="CP021358">
    <property type="protein sequence ID" value="ART62026.1"/>
    <property type="molecule type" value="Genomic_DNA"/>
</dbReference>
<keyword evidence="3" id="KW-1133">Transmembrane helix</keyword>
<dbReference type="RefSeq" id="WP_086899281.1">
    <property type="nucleotide sequence ID" value="NZ_CP021358.1"/>
</dbReference>
<dbReference type="AlphaFoldDB" id="A0A240ULM1"/>
<dbReference type="PANTHER" id="PTHR30249">
    <property type="entry name" value="PUTATIVE SEROTONIN TRANSPORTER"/>
    <property type="match status" value="1"/>
</dbReference>
<dbReference type="GO" id="GO:0016020">
    <property type="term" value="C:membrane"/>
    <property type="evidence" value="ECO:0007669"/>
    <property type="project" value="UniProtKB-SubCell"/>
</dbReference>
<evidence type="ECO:0000256" key="3">
    <source>
        <dbReference type="ARBA" id="ARBA00022989"/>
    </source>
</evidence>
<name>A0A240ULM1_9GAMM</name>
<evidence type="ECO:0000256" key="1">
    <source>
        <dbReference type="ARBA" id="ARBA00004141"/>
    </source>
</evidence>
<proteinExistence type="predicted"/>
<reference evidence="5 6" key="1">
    <citation type="submission" date="2017-05" db="EMBL/GenBank/DDBJ databases">
        <authorList>
            <person name="Song R."/>
            <person name="Chenine A.L."/>
            <person name="Ruprecht R.M."/>
        </authorList>
    </citation>
    <scope>NUCLEOTIDE SEQUENCE [LARGE SCALE GENOMIC DNA]</scope>
    <source>
        <strain evidence="5">SW32</strain>
    </source>
</reference>
<evidence type="ECO:0000256" key="4">
    <source>
        <dbReference type="ARBA" id="ARBA00023136"/>
    </source>
</evidence>
<dbReference type="PANTHER" id="PTHR30249:SF0">
    <property type="entry name" value="PLASTIDAL GLYCOLATE_GLYCERATE TRANSLOCATOR 1, CHLOROPLASTIC"/>
    <property type="match status" value="1"/>
</dbReference>
<dbReference type="Pfam" id="PF04172">
    <property type="entry name" value="LrgB"/>
    <property type="match status" value="1"/>
</dbReference>
<organism evidence="5 6">
    <name type="scientific">Kushneria marisflavi</name>
    <dbReference type="NCBI Taxonomy" id="157779"/>
    <lineage>
        <taxon>Bacteria</taxon>
        <taxon>Pseudomonadati</taxon>
        <taxon>Pseudomonadota</taxon>
        <taxon>Gammaproteobacteria</taxon>
        <taxon>Oceanospirillales</taxon>
        <taxon>Halomonadaceae</taxon>
        <taxon>Kushneria</taxon>
    </lineage>
</organism>
<accession>A0A240ULM1</accession>
<evidence type="ECO:0000256" key="2">
    <source>
        <dbReference type="ARBA" id="ARBA00022692"/>
    </source>
</evidence>
<comment type="subcellular location">
    <subcellularLocation>
        <location evidence="1">Membrane</location>
        <topology evidence="1">Multi-pass membrane protein</topology>
    </subcellularLocation>
</comment>
<dbReference type="InterPro" id="IPR007300">
    <property type="entry name" value="CidB/LrgB"/>
</dbReference>
<keyword evidence="6" id="KW-1185">Reference proteome</keyword>